<evidence type="ECO:0000256" key="1">
    <source>
        <dbReference type="ARBA" id="ARBA00004123"/>
    </source>
</evidence>
<evidence type="ECO:0000313" key="5">
    <source>
        <dbReference type="EMBL" id="RRT84517.1"/>
    </source>
</evidence>
<dbReference type="FunFam" id="3.30.1330.80:FF:000001">
    <property type="entry name" value="AT-hook motif nuclear-localized protein"/>
    <property type="match status" value="1"/>
</dbReference>
<dbReference type="CDD" id="cd11378">
    <property type="entry name" value="DUF296"/>
    <property type="match status" value="1"/>
</dbReference>
<name>A0A427B7T4_ENSVE</name>
<dbReference type="Pfam" id="PF00271">
    <property type="entry name" value="Helicase_C"/>
    <property type="match status" value="1"/>
</dbReference>
<dbReference type="AlphaFoldDB" id="A0A427B7T4"/>
<dbReference type="Pfam" id="PF03479">
    <property type="entry name" value="PCC"/>
    <property type="match status" value="1"/>
</dbReference>
<feature type="region of interest" description="Disordered" evidence="3">
    <location>
        <begin position="188"/>
        <end position="251"/>
    </location>
</feature>
<protein>
    <recommendedName>
        <fullName evidence="4">PPC domain-containing protein</fullName>
    </recommendedName>
</protein>
<organism evidence="5 6">
    <name type="scientific">Ensete ventricosum</name>
    <name type="common">Abyssinian banana</name>
    <name type="synonym">Musa ensete</name>
    <dbReference type="NCBI Taxonomy" id="4639"/>
    <lineage>
        <taxon>Eukaryota</taxon>
        <taxon>Viridiplantae</taxon>
        <taxon>Streptophyta</taxon>
        <taxon>Embryophyta</taxon>
        <taxon>Tracheophyta</taxon>
        <taxon>Spermatophyta</taxon>
        <taxon>Magnoliopsida</taxon>
        <taxon>Liliopsida</taxon>
        <taxon>Zingiberales</taxon>
        <taxon>Musaceae</taxon>
        <taxon>Ensete</taxon>
    </lineage>
</organism>
<dbReference type="CDD" id="cd18793">
    <property type="entry name" value="SF2_C_SNF"/>
    <property type="match status" value="1"/>
</dbReference>
<dbReference type="PROSITE" id="PS51742">
    <property type="entry name" value="PPC"/>
    <property type="match status" value="1"/>
</dbReference>
<comment type="subcellular location">
    <subcellularLocation>
        <location evidence="1">Nucleus</location>
    </subcellularLocation>
</comment>
<reference evidence="5 6" key="1">
    <citation type="journal article" date="2014" name="Agronomy (Basel)">
        <title>A Draft Genome Sequence for Ensete ventricosum, the Drought-Tolerant Tree Against Hunger.</title>
        <authorList>
            <person name="Harrison J."/>
            <person name="Moore K.A."/>
            <person name="Paszkiewicz K."/>
            <person name="Jones T."/>
            <person name="Grant M."/>
            <person name="Ambacheew D."/>
            <person name="Muzemil S."/>
            <person name="Studholme D.J."/>
        </authorList>
    </citation>
    <scope>NUCLEOTIDE SEQUENCE [LARGE SCALE GENOMIC DNA]</scope>
</reference>
<feature type="domain" description="PPC" evidence="4">
    <location>
        <begin position="255"/>
        <end position="393"/>
    </location>
</feature>
<dbReference type="InterPro" id="IPR027417">
    <property type="entry name" value="P-loop_NTPase"/>
</dbReference>
<evidence type="ECO:0000313" key="6">
    <source>
        <dbReference type="Proteomes" id="UP000287651"/>
    </source>
</evidence>
<dbReference type="GO" id="GO:0016787">
    <property type="term" value="F:hydrolase activity"/>
    <property type="evidence" value="ECO:0007669"/>
    <property type="project" value="UniProtKB-KW"/>
</dbReference>
<dbReference type="Proteomes" id="UP000287651">
    <property type="component" value="Unassembled WGS sequence"/>
</dbReference>
<dbReference type="SUPFAM" id="SSF52540">
    <property type="entry name" value="P-loop containing nucleoside triphosphate hydrolases"/>
    <property type="match status" value="1"/>
</dbReference>
<sequence>MCRECLLSCWRTPSGGPCPICRSPLSKADLITCPSDVEKNWKESSKVTRLIKYLRRVQRSGEKSIVFSQWTAFLDLLEIPLRKGIGFLRLDGKLSRKKREVVLKEFSESRDKMVRKHPCFDGNGCASTDTVEGRIQQVQARKKRMIAGALTDEEISGAESSFCFRYMFINVLLASFLLRDVANLGLPGAEPASTGPKKLGDGMPSKAPEVFAQADDDDDDPREGAVEVGSRRPRGRPLGSKNKPKPPIFITRDSPNVLRSHVMEVAGGADVAECIAQFARRRQCGVSVLSGVGTVANVTLRQPAAPGAVVSLHGRFEILSLTGTFLPGPALPGSTGLTVYLAGEQCQVMGGSVVGSLLATGPVMVVATTFGNATYERLPLEGEEEGEEEETGGGGGGVGGLLDPSLLSMYNLPPNLIPDSRQLVHDEVARAHARRPPY</sequence>
<comment type="caution">
    <text evidence="5">The sequence shown here is derived from an EMBL/GenBank/DDBJ whole genome shotgun (WGS) entry which is preliminary data.</text>
</comment>
<proteinExistence type="predicted"/>
<dbReference type="InterPro" id="IPR001650">
    <property type="entry name" value="Helicase_C-like"/>
</dbReference>
<evidence type="ECO:0000259" key="4">
    <source>
        <dbReference type="PROSITE" id="PS51742"/>
    </source>
</evidence>
<evidence type="ECO:0000256" key="3">
    <source>
        <dbReference type="SAM" id="MobiDB-lite"/>
    </source>
</evidence>
<gene>
    <name evidence="5" type="ORF">B296_00000326</name>
</gene>
<evidence type="ECO:0000256" key="2">
    <source>
        <dbReference type="ARBA" id="ARBA00022801"/>
    </source>
</evidence>
<dbReference type="SUPFAM" id="SSF117856">
    <property type="entry name" value="AF0104/ALDC/Ptd012-like"/>
    <property type="match status" value="1"/>
</dbReference>
<dbReference type="EMBL" id="AMZH03000287">
    <property type="protein sequence ID" value="RRT84517.1"/>
    <property type="molecule type" value="Genomic_DNA"/>
</dbReference>
<keyword evidence="2" id="KW-0378">Hydrolase</keyword>
<feature type="compositionally biased region" description="Acidic residues" evidence="3">
    <location>
        <begin position="381"/>
        <end position="391"/>
    </location>
</feature>
<dbReference type="InterPro" id="IPR005175">
    <property type="entry name" value="PPC_dom"/>
</dbReference>
<dbReference type="GO" id="GO:0003700">
    <property type="term" value="F:DNA-binding transcription factor activity"/>
    <property type="evidence" value="ECO:0007669"/>
    <property type="project" value="TreeGrafter"/>
</dbReference>
<dbReference type="InterPro" id="IPR014476">
    <property type="entry name" value="AHL15-29"/>
</dbReference>
<accession>A0A427B7T4</accession>
<dbReference type="InterPro" id="IPR049730">
    <property type="entry name" value="SNF2/RAD54-like_C"/>
</dbReference>
<dbReference type="Gene3D" id="3.40.50.300">
    <property type="entry name" value="P-loop containing nucleotide triphosphate hydrolases"/>
    <property type="match status" value="1"/>
</dbReference>
<dbReference type="PANTHER" id="PTHR31100:SF3">
    <property type="entry name" value="AT-HOOK MOTIF NUCLEAR-LOCALIZED PROTEIN 20"/>
    <property type="match status" value="1"/>
</dbReference>
<dbReference type="GO" id="GO:0005634">
    <property type="term" value="C:nucleus"/>
    <property type="evidence" value="ECO:0007669"/>
    <property type="project" value="UniProtKB-SubCell"/>
</dbReference>
<dbReference type="PANTHER" id="PTHR31100">
    <property type="entry name" value="AT-HOOK MOTIF NUCLEAR-LOCALIZED PROTEIN 15"/>
    <property type="match status" value="1"/>
</dbReference>
<dbReference type="GO" id="GO:0003680">
    <property type="term" value="F:minor groove of adenine-thymine-rich DNA binding"/>
    <property type="evidence" value="ECO:0007669"/>
    <property type="project" value="InterPro"/>
</dbReference>
<dbReference type="Gene3D" id="3.30.1330.80">
    <property type="entry name" value="Hypothetical protein, similar to alpha- acetolactate decarboxylase, domain 2"/>
    <property type="match status" value="1"/>
</dbReference>
<feature type="region of interest" description="Disordered" evidence="3">
    <location>
        <begin position="380"/>
        <end position="400"/>
    </location>
</feature>